<dbReference type="Proteomes" id="UP001060215">
    <property type="component" value="Chromosome 5"/>
</dbReference>
<accession>A0ACC0HCA8</accession>
<protein>
    <submittedName>
        <fullName evidence="1">Disease resistance protein RGA3</fullName>
    </submittedName>
</protein>
<proteinExistence type="predicted"/>
<keyword evidence="2" id="KW-1185">Reference proteome</keyword>
<gene>
    <name evidence="1" type="ORF">LOK49_LG06G02330</name>
</gene>
<dbReference type="EMBL" id="CM045762">
    <property type="protein sequence ID" value="KAI8010609.1"/>
    <property type="molecule type" value="Genomic_DNA"/>
</dbReference>
<organism evidence="1 2">
    <name type="scientific">Camellia lanceoleosa</name>
    <dbReference type="NCBI Taxonomy" id="1840588"/>
    <lineage>
        <taxon>Eukaryota</taxon>
        <taxon>Viridiplantae</taxon>
        <taxon>Streptophyta</taxon>
        <taxon>Embryophyta</taxon>
        <taxon>Tracheophyta</taxon>
        <taxon>Spermatophyta</taxon>
        <taxon>Magnoliopsida</taxon>
        <taxon>eudicotyledons</taxon>
        <taxon>Gunneridae</taxon>
        <taxon>Pentapetalae</taxon>
        <taxon>asterids</taxon>
        <taxon>Ericales</taxon>
        <taxon>Theaceae</taxon>
        <taxon>Camellia</taxon>
    </lineage>
</organism>
<sequence length="266" mass="29982">MSGLSNLKSIGPEFYGCHSVVNHYQCNDGIITGSYSGAVTTATEKAMAVVFPVLRELHLEDMPNIEEWCGLGVSSSSSDTTMFFPLLEFVHISGCTELTTIPGKFLEELKYFPWPSTTVSAASASPSASATATVEKEVDDDDTKYHPYPKHYLFIFLVSLTLFGWERLKYLPDQLQHLTTLRDFSLQHFCGLEALPEWLANLLSFHSLELFDCKNLMYLPTMKAMQHFTNLQSLQIYSCPLLKERCAREGGQEWHKIAHIPSINIE</sequence>
<comment type="caution">
    <text evidence="1">The sequence shown here is derived from an EMBL/GenBank/DDBJ whole genome shotgun (WGS) entry which is preliminary data.</text>
</comment>
<name>A0ACC0HCA8_9ERIC</name>
<evidence type="ECO:0000313" key="2">
    <source>
        <dbReference type="Proteomes" id="UP001060215"/>
    </source>
</evidence>
<reference evidence="1 2" key="1">
    <citation type="journal article" date="2022" name="Plant J.">
        <title>Chromosome-level genome of Camellia lanceoleosa provides a valuable resource for understanding genome evolution and self-incompatibility.</title>
        <authorList>
            <person name="Gong W."/>
            <person name="Xiao S."/>
            <person name="Wang L."/>
            <person name="Liao Z."/>
            <person name="Chang Y."/>
            <person name="Mo W."/>
            <person name="Hu G."/>
            <person name="Li W."/>
            <person name="Zhao G."/>
            <person name="Zhu H."/>
            <person name="Hu X."/>
            <person name="Ji K."/>
            <person name="Xiang X."/>
            <person name="Song Q."/>
            <person name="Yuan D."/>
            <person name="Jin S."/>
            <person name="Zhang L."/>
        </authorList>
    </citation>
    <scope>NUCLEOTIDE SEQUENCE [LARGE SCALE GENOMIC DNA]</scope>
    <source>
        <strain evidence="1">SQ_2022a</strain>
    </source>
</reference>
<evidence type="ECO:0000313" key="1">
    <source>
        <dbReference type="EMBL" id="KAI8010609.1"/>
    </source>
</evidence>